<dbReference type="InterPro" id="IPR036953">
    <property type="entry name" value="GreA/GreB_C_sf"/>
</dbReference>
<keyword evidence="5" id="KW-0804">Transcription</keyword>
<comment type="similarity">
    <text evidence="1">Belongs to the GreA/GreB family.</text>
</comment>
<dbReference type="GO" id="GO:0070063">
    <property type="term" value="F:RNA polymerase binding"/>
    <property type="evidence" value="ECO:0007669"/>
    <property type="project" value="InterPro"/>
</dbReference>
<evidence type="ECO:0000256" key="1">
    <source>
        <dbReference type="ARBA" id="ARBA00008213"/>
    </source>
</evidence>
<evidence type="ECO:0000259" key="8">
    <source>
        <dbReference type="Pfam" id="PF01272"/>
    </source>
</evidence>
<keyword evidence="3" id="KW-0805">Transcription regulation</keyword>
<feature type="domain" description="Transcription elongation factor GreA/GreB C-terminal" evidence="8">
    <location>
        <begin position="83"/>
        <end position="157"/>
    </location>
</feature>
<keyword evidence="10" id="KW-0251">Elongation factor</keyword>
<dbReference type="AlphaFoldDB" id="A0A644VUA5"/>
<dbReference type="FunFam" id="3.10.50.30:FF:000001">
    <property type="entry name" value="Transcription elongation factor GreA"/>
    <property type="match status" value="1"/>
</dbReference>
<dbReference type="PROSITE" id="PS00829">
    <property type="entry name" value="GREAB_1"/>
    <property type="match status" value="1"/>
</dbReference>
<name>A0A644VUA5_9ZZZZ</name>
<dbReference type="Pfam" id="PF01272">
    <property type="entry name" value="GreA_GreB"/>
    <property type="match status" value="1"/>
</dbReference>
<dbReference type="InterPro" id="IPR036805">
    <property type="entry name" value="Tscrpt_elong_fac_GreA/B_N_sf"/>
</dbReference>
<dbReference type="InterPro" id="IPR023459">
    <property type="entry name" value="Tscrpt_elong_fac_GreA/B_fam"/>
</dbReference>
<evidence type="ECO:0000256" key="6">
    <source>
        <dbReference type="ARBA" id="ARBA00024916"/>
    </source>
</evidence>
<dbReference type="InterPro" id="IPR028624">
    <property type="entry name" value="Tscrpt_elong_fac_GreA/B"/>
</dbReference>
<dbReference type="GO" id="GO:0032784">
    <property type="term" value="P:regulation of DNA-templated transcription elongation"/>
    <property type="evidence" value="ECO:0007669"/>
    <property type="project" value="InterPro"/>
</dbReference>
<dbReference type="SUPFAM" id="SSF54534">
    <property type="entry name" value="FKBP-like"/>
    <property type="match status" value="1"/>
</dbReference>
<dbReference type="InterPro" id="IPR018151">
    <property type="entry name" value="TF_GreA/GreB_CS"/>
</dbReference>
<dbReference type="GO" id="GO:0003677">
    <property type="term" value="F:DNA binding"/>
    <property type="evidence" value="ECO:0007669"/>
    <property type="project" value="UniProtKB-KW"/>
</dbReference>
<dbReference type="HAMAP" id="MF_00105">
    <property type="entry name" value="GreA_GreB"/>
    <property type="match status" value="1"/>
</dbReference>
<evidence type="ECO:0000256" key="7">
    <source>
        <dbReference type="ARBA" id="ARBA00030776"/>
    </source>
</evidence>
<dbReference type="SUPFAM" id="SSF46557">
    <property type="entry name" value="GreA transcript cleavage protein, N-terminal domain"/>
    <property type="match status" value="1"/>
</dbReference>
<dbReference type="Gene3D" id="3.10.50.30">
    <property type="entry name" value="Transcription elongation factor, GreA/GreB, C-terminal domain"/>
    <property type="match status" value="1"/>
</dbReference>
<dbReference type="NCBIfam" id="NF001263">
    <property type="entry name" value="PRK00226.1-4"/>
    <property type="match status" value="1"/>
</dbReference>
<keyword evidence="10" id="KW-0648">Protein biosynthesis</keyword>
<dbReference type="NCBIfam" id="TIGR01462">
    <property type="entry name" value="greA"/>
    <property type="match status" value="1"/>
</dbReference>
<protein>
    <recommendedName>
        <fullName evidence="2">Transcription elongation factor GreA</fullName>
    </recommendedName>
    <alternativeName>
        <fullName evidence="7">Transcript cleavage factor GreA</fullName>
    </alternativeName>
</protein>
<comment type="caution">
    <text evidence="10">The sequence shown here is derived from an EMBL/GenBank/DDBJ whole genome shotgun (WGS) entry which is preliminary data.</text>
</comment>
<proteinExistence type="inferred from homology"/>
<evidence type="ECO:0000256" key="4">
    <source>
        <dbReference type="ARBA" id="ARBA00023125"/>
    </source>
</evidence>
<dbReference type="PANTHER" id="PTHR30437">
    <property type="entry name" value="TRANSCRIPTION ELONGATION FACTOR GREA"/>
    <property type="match status" value="1"/>
</dbReference>
<dbReference type="InterPro" id="IPR022691">
    <property type="entry name" value="Tscrpt_elong_fac_GreA/B_N"/>
</dbReference>
<keyword evidence="4" id="KW-0238">DNA-binding</keyword>
<sequence length="169" mass="18931">MSEQETILTVEGLKKLEDELENLRAVKRHEVAERLKVAISYGDISENSEYDDAKNEQAFVEGRVIELEKMIRNAQVIKSSSISKDVVSLGCKVTVEDMETKEKMEYTVVGTTEADPFEARISNESPVGRAILGEKVGKKVQVSTPIGELSYKILEINKPVSTRKRKAKE</sequence>
<dbReference type="PIRSF" id="PIRSF006092">
    <property type="entry name" value="GreA_GreB"/>
    <property type="match status" value="1"/>
</dbReference>
<dbReference type="GO" id="GO:0003746">
    <property type="term" value="F:translation elongation factor activity"/>
    <property type="evidence" value="ECO:0007669"/>
    <property type="project" value="UniProtKB-KW"/>
</dbReference>
<dbReference type="GO" id="GO:0006354">
    <property type="term" value="P:DNA-templated transcription elongation"/>
    <property type="evidence" value="ECO:0007669"/>
    <property type="project" value="TreeGrafter"/>
</dbReference>
<evidence type="ECO:0000256" key="5">
    <source>
        <dbReference type="ARBA" id="ARBA00023163"/>
    </source>
</evidence>
<feature type="domain" description="Transcription elongation factor GreA/GreB N-terminal" evidence="9">
    <location>
        <begin position="7"/>
        <end position="76"/>
    </location>
</feature>
<evidence type="ECO:0000313" key="10">
    <source>
        <dbReference type="EMBL" id="MPL93953.1"/>
    </source>
</evidence>
<organism evidence="10">
    <name type="scientific">bioreactor metagenome</name>
    <dbReference type="NCBI Taxonomy" id="1076179"/>
    <lineage>
        <taxon>unclassified sequences</taxon>
        <taxon>metagenomes</taxon>
        <taxon>ecological metagenomes</taxon>
    </lineage>
</organism>
<dbReference type="FunFam" id="1.10.287.180:FF:000001">
    <property type="entry name" value="Transcription elongation factor GreA"/>
    <property type="match status" value="1"/>
</dbReference>
<dbReference type="Gene3D" id="1.10.287.180">
    <property type="entry name" value="Transcription elongation factor, GreA/GreB, N-terminal domain"/>
    <property type="match status" value="1"/>
</dbReference>
<reference evidence="10" key="1">
    <citation type="submission" date="2019-08" db="EMBL/GenBank/DDBJ databases">
        <authorList>
            <person name="Kucharzyk K."/>
            <person name="Murdoch R.W."/>
            <person name="Higgins S."/>
            <person name="Loffler F."/>
        </authorList>
    </citation>
    <scope>NUCLEOTIDE SEQUENCE</scope>
</reference>
<comment type="function">
    <text evidence="6">Necessary for efficient RNA polymerase transcription elongation past template-encoded arresting sites. The arresting sites in DNA have the property of trapping a certain fraction of elongating RNA polymerases that pass through, resulting in locked ternary complexes. Cleavage of the nascent transcript by cleavage factors such as GreA or GreB allows the resumption of elongation from the new 3'terminus. GreA releases sequences of 2 to 3 nucleotides.</text>
</comment>
<dbReference type="Pfam" id="PF03449">
    <property type="entry name" value="GreA_GreB_N"/>
    <property type="match status" value="1"/>
</dbReference>
<gene>
    <name evidence="10" type="primary">greA_16</name>
    <name evidence="10" type="ORF">SDC9_40101</name>
</gene>
<accession>A0A644VUA5</accession>
<evidence type="ECO:0000259" key="9">
    <source>
        <dbReference type="Pfam" id="PF03449"/>
    </source>
</evidence>
<dbReference type="InterPro" id="IPR006359">
    <property type="entry name" value="Tscrpt_elong_fac_GreA"/>
</dbReference>
<dbReference type="InterPro" id="IPR001437">
    <property type="entry name" value="Tscrpt_elong_fac_GreA/B_C"/>
</dbReference>
<evidence type="ECO:0000256" key="2">
    <source>
        <dbReference type="ARBA" id="ARBA00013729"/>
    </source>
</evidence>
<evidence type="ECO:0000256" key="3">
    <source>
        <dbReference type="ARBA" id="ARBA00023015"/>
    </source>
</evidence>
<dbReference type="EMBL" id="VSSQ01000409">
    <property type="protein sequence ID" value="MPL93953.1"/>
    <property type="molecule type" value="Genomic_DNA"/>
</dbReference>
<dbReference type="PANTHER" id="PTHR30437:SF4">
    <property type="entry name" value="TRANSCRIPTION ELONGATION FACTOR GREA"/>
    <property type="match status" value="1"/>
</dbReference>